<dbReference type="RefSeq" id="WP_250166888.1">
    <property type="nucleotide sequence ID" value="NZ_JAMJXC010000008.1"/>
</dbReference>
<keyword evidence="1" id="KW-0732">Signal</keyword>
<evidence type="ECO:0000313" key="3">
    <source>
        <dbReference type="Proteomes" id="UP001604043"/>
    </source>
</evidence>
<dbReference type="Proteomes" id="UP001604043">
    <property type="component" value="Unassembled WGS sequence"/>
</dbReference>
<evidence type="ECO:0000313" key="2">
    <source>
        <dbReference type="EMBL" id="MFG1250888.1"/>
    </source>
</evidence>
<organism evidence="2 3">
    <name type="scientific">Xanthobacter aminoxidans</name>
    <dbReference type="NCBI Taxonomy" id="186280"/>
    <lineage>
        <taxon>Bacteria</taxon>
        <taxon>Pseudomonadati</taxon>
        <taxon>Pseudomonadota</taxon>
        <taxon>Alphaproteobacteria</taxon>
        <taxon>Hyphomicrobiales</taxon>
        <taxon>Xanthobacteraceae</taxon>
        <taxon>Xanthobacter</taxon>
    </lineage>
</organism>
<dbReference type="EMBL" id="JBAFUR010000001">
    <property type="protein sequence ID" value="MFG1250888.1"/>
    <property type="molecule type" value="Genomic_DNA"/>
</dbReference>
<gene>
    <name evidence="2" type="ORF">V5F30_01645</name>
</gene>
<evidence type="ECO:0000256" key="1">
    <source>
        <dbReference type="SAM" id="SignalP"/>
    </source>
</evidence>
<protein>
    <submittedName>
        <fullName evidence="2">Uncharacterized protein</fullName>
    </submittedName>
</protein>
<keyword evidence="3" id="KW-1185">Reference proteome</keyword>
<name>A0ABW6ZCG4_9HYPH</name>
<feature type="signal peptide" evidence="1">
    <location>
        <begin position="1"/>
        <end position="25"/>
    </location>
</feature>
<feature type="chain" id="PRO_5047384827" evidence="1">
    <location>
        <begin position="26"/>
        <end position="95"/>
    </location>
</feature>
<sequence>MSIKSTVLAAGVAVVLVSSVGSAFADPTIQKENVEQYAVSAQGSLFPTSPAAVAREERRLERPSAFGTPGPYYVSERPFEIGNAQSGPAHDADDN</sequence>
<reference evidence="2 3" key="1">
    <citation type="submission" date="2024-02" db="EMBL/GenBank/DDBJ databases">
        <title>Expansion and revision of Xanthobacter and proposal of Roseixanthobacter gen. nov.</title>
        <authorList>
            <person name="Soltysiak M.P.M."/>
            <person name="Jalihal A."/>
            <person name="Ory A."/>
            <person name="Chrisophersen C."/>
            <person name="Lee A.D."/>
            <person name="Boulton J."/>
            <person name="Springer M."/>
        </authorList>
    </citation>
    <scope>NUCLEOTIDE SEQUENCE [LARGE SCALE GENOMIC DNA]</scope>
    <source>
        <strain evidence="2 3">CB5</strain>
    </source>
</reference>
<comment type="caution">
    <text evidence="2">The sequence shown here is derived from an EMBL/GenBank/DDBJ whole genome shotgun (WGS) entry which is preliminary data.</text>
</comment>
<proteinExistence type="predicted"/>
<accession>A0ABW6ZCG4</accession>